<organism evidence="8 9">
    <name type="scientific">Siculibacillus lacustris</name>
    <dbReference type="NCBI Taxonomy" id="1549641"/>
    <lineage>
        <taxon>Bacteria</taxon>
        <taxon>Pseudomonadati</taxon>
        <taxon>Pseudomonadota</taxon>
        <taxon>Alphaproteobacteria</taxon>
        <taxon>Hyphomicrobiales</taxon>
        <taxon>Ancalomicrobiaceae</taxon>
        <taxon>Siculibacillus</taxon>
    </lineage>
</organism>
<dbReference type="GO" id="GO:0005886">
    <property type="term" value="C:plasma membrane"/>
    <property type="evidence" value="ECO:0007669"/>
    <property type="project" value="UniProtKB-SubCell"/>
</dbReference>
<dbReference type="OrthoDB" id="9801955at2"/>
<keyword evidence="4 8" id="KW-0808">Transferase</keyword>
<dbReference type="CDD" id="cd07984">
    <property type="entry name" value="LPLAT_LABLAT-like"/>
    <property type="match status" value="1"/>
</dbReference>
<keyword evidence="2" id="KW-1003">Cell membrane</keyword>
<dbReference type="GO" id="GO:0009247">
    <property type="term" value="P:glycolipid biosynthetic process"/>
    <property type="evidence" value="ECO:0007669"/>
    <property type="project" value="UniProtKB-ARBA"/>
</dbReference>
<evidence type="ECO:0000256" key="5">
    <source>
        <dbReference type="ARBA" id="ARBA00023136"/>
    </source>
</evidence>
<name>A0A4Q9VRX0_9HYPH</name>
<feature type="region of interest" description="Disordered" evidence="7">
    <location>
        <begin position="45"/>
        <end position="64"/>
    </location>
</feature>
<sequence>MRDILGGFLSCRIGGGYSAADRPRRGEIGGGGRRALFRSRSAFAKHGPDALPSRPLAPRRAGPSRSPALLRFLALFLRRHLPRQIRRRVSHRVQYVALRGVEGLLLALGLDRASALMGALWRTFAPFNPRHARADRHIAAAMPELDAAARRRLLGDMWENLGRTFAETLLLPRLLAEPERVVCDVPPESLEKARHGAVFVSLHTGNWEIVAVPLVRLAFDVRAVYKPLTNPLVDRYLAERRRSLYAGGLIARDRGVALRLRSLARTGSTLAILSDLRDSTSMDITFFGRPARATPFPALLARRLGLPLFVGRSIRTGGAHFRVDGHWLDVPRGPDAEADAAELTRTIHTVFEGWIRQYPEQWMWAHRKWL</sequence>
<evidence type="ECO:0000313" key="8">
    <source>
        <dbReference type="EMBL" id="TBW37662.1"/>
    </source>
</evidence>
<dbReference type="InterPro" id="IPR004960">
    <property type="entry name" value="LipA_acyltrans"/>
</dbReference>
<evidence type="ECO:0000256" key="4">
    <source>
        <dbReference type="ARBA" id="ARBA00022679"/>
    </source>
</evidence>
<dbReference type="EMBL" id="SJFN01000014">
    <property type="protein sequence ID" value="TBW37662.1"/>
    <property type="molecule type" value="Genomic_DNA"/>
</dbReference>
<dbReference type="AlphaFoldDB" id="A0A4Q9VRX0"/>
<keyword evidence="9" id="KW-1185">Reference proteome</keyword>
<keyword evidence="5" id="KW-0472">Membrane</keyword>
<evidence type="ECO:0000256" key="1">
    <source>
        <dbReference type="ARBA" id="ARBA00004533"/>
    </source>
</evidence>
<keyword evidence="3" id="KW-0997">Cell inner membrane</keyword>
<evidence type="ECO:0000256" key="7">
    <source>
        <dbReference type="SAM" id="MobiDB-lite"/>
    </source>
</evidence>
<dbReference type="Proteomes" id="UP000292781">
    <property type="component" value="Unassembled WGS sequence"/>
</dbReference>
<comment type="subcellular location">
    <subcellularLocation>
        <location evidence="1">Cell inner membrane</location>
    </subcellularLocation>
</comment>
<comment type="caution">
    <text evidence="8">The sequence shown here is derived from an EMBL/GenBank/DDBJ whole genome shotgun (WGS) entry which is preliminary data.</text>
</comment>
<evidence type="ECO:0000313" key="9">
    <source>
        <dbReference type="Proteomes" id="UP000292781"/>
    </source>
</evidence>
<evidence type="ECO:0000256" key="3">
    <source>
        <dbReference type="ARBA" id="ARBA00022519"/>
    </source>
</evidence>
<keyword evidence="6 8" id="KW-0012">Acyltransferase</keyword>
<gene>
    <name evidence="8" type="ORF">EYW49_11190</name>
</gene>
<dbReference type="PANTHER" id="PTHR30606">
    <property type="entry name" value="LIPID A BIOSYNTHESIS LAUROYL ACYLTRANSFERASE"/>
    <property type="match status" value="1"/>
</dbReference>
<dbReference type="PANTHER" id="PTHR30606:SF9">
    <property type="entry name" value="LIPID A BIOSYNTHESIS LAUROYLTRANSFERASE"/>
    <property type="match status" value="1"/>
</dbReference>
<reference evidence="8 9" key="1">
    <citation type="submission" date="2019-02" db="EMBL/GenBank/DDBJ databases">
        <title>Siculibacillus lacustris gen. nov., sp. nov., a new rosette-forming bacterium isolated from a freshwater crater lake (Lake St. Ana, Romania).</title>
        <authorList>
            <person name="Felfoldi T."/>
            <person name="Marton Z."/>
            <person name="Szabo A."/>
            <person name="Mentes A."/>
            <person name="Boka K."/>
            <person name="Marialigeti K."/>
            <person name="Mathe I."/>
            <person name="Koncz M."/>
            <person name="Schumann P."/>
            <person name="Toth E."/>
        </authorList>
    </citation>
    <scope>NUCLEOTIDE SEQUENCE [LARGE SCALE GENOMIC DNA]</scope>
    <source>
        <strain evidence="8 9">SA-279</strain>
    </source>
</reference>
<dbReference type="Pfam" id="PF03279">
    <property type="entry name" value="Lip_A_acyltrans"/>
    <property type="match status" value="1"/>
</dbReference>
<evidence type="ECO:0000256" key="6">
    <source>
        <dbReference type="ARBA" id="ARBA00023315"/>
    </source>
</evidence>
<dbReference type="GO" id="GO:0016746">
    <property type="term" value="F:acyltransferase activity"/>
    <property type="evidence" value="ECO:0007669"/>
    <property type="project" value="UniProtKB-KW"/>
</dbReference>
<proteinExistence type="predicted"/>
<evidence type="ECO:0000256" key="2">
    <source>
        <dbReference type="ARBA" id="ARBA00022475"/>
    </source>
</evidence>
<protein>
    <submittedName>
        <fullName evidence="8">Lauroyl acyltransferase</fullName>
    </submittedName>
</protein>
<accession>A0A4Q9VRX0</accession>